<gene>
    <name evidence="2" type="ORF">ACCI51_06200</name>
</gene>
<dbReference type="Pfam" id="PF18734">
    <property type="entry name" value="HEPN_AbiU2"/>
    <property type="match status" value="1"/>
</dbReference>
<dbReference type="Proteomes" id="UP001569414">
    <property type="component" value="Unassembled WGS sequence"/>
</dbReference>
<sequence length="177" mass="20533">MSDLDWFVYETTRIRRVVQTYLELFIDKHSVETLTNTASEVFAIIQRSMHDEILISLSRLYEGKEQLSQYSLVSKYKEVLTDSLEELKLQTGELFEKLDLKDYRNSKVAHNSREVYPFNGKIIKHSIDSEILISLLETSQKLIIGIKLELGKNSLPVMINEKYEGKGSKLVQKLCEI</sequence>
<feature type="domain" description="HEPN AbiU2-like" evidence="1">
    <location>
        <begin position="26"/>
        <end position="150"/>
    </location>
</feature>
<proteinExistence type="predicted"/>
<dbReference type="EMBL" id="JBGMEL010000004">
    <property type="protein sequence ID" value="MFA0790131.1"/>
    <property type="molecule type" value="Genomic_DNA"/>
</dbReference>
<reference evidence="2 3" key="1">
    <citation type="submission" date="2024-08" db="EMBL/GenBank/DDBJ databases">
        <authorList>
            <person name="Ishaq N."/>
        </authorList>
    </citation>
    <scope>NUCLEOTIDE SEQUENCE [LARGE SCALE GENOMIC DNA]</scope>
    <source>
        <strain evidence="2 3">JCM 30400</strain>
    </source>
</reference>
<keyword evidence="3" id="KW-1185">Reference proteome</keyword>
<accession>A0ABV4NL20</accession>
<comment type="caution">
    <text evidence="2">The sequence shown here is derived from an EMBL/GenBank/DDBJ whole genome shotgun (WGS) entry which is preliminary data.</text>
</comment>
<evidence type="ECO:0000313" key="2">
    <source>
        <dbReference type="EMBL" id="MFA0790131.1"/>
    </source>
</evidence>
<dbReference type="RefSeq" id="WP_371842972.1">
    <property type="nucleotide sequence ID" value="NZ_JBGMEL010000004.1"/>
</dbReference>
<name>A0ABV4NL20_9GAMM</name>
<evidence type="ECO:0000259" key="1">
    <source>
        <dbReference type="Pfam" id="PF18734"/>
    </source>
</evidence>
<dbReference type="InterPro" id="IPR040704">
    <property type="entry name" value="HEPN_AbiU2"/>
</dbReference>
<evidence type="ECO:0000313" key="3">
    <source>
        <dbReference type="Proteomes" id="UP001569414"/>
    </source>
</evidence>
<organism evidence="2 3">
    <name type="scientific">Microbulbifer echini</name>
    <dbReference type="NCBI Taxonomy" id="1529067"/>
    <lineage>
        <taxon>Bacteria</taxon>
        <taxon>Pseudomonadati</taxon>
        <taxon>Pseudomonadota</taxon>
        <taxon>Gammaproteobacteria</taxon>
        <taxon>Cellvibrionales</taxon>
        <taxon>Microbulbiferaceae</taxon>
        <taxon>Microbulbifer</taxon>
    </lineage>
</organism>
<protein>
    <recommendedName>
        <fullName evidence="1">HEPN AbiU2-like domain-containing protein</fullName>
    </recommendedName>
</protein>